<organism evidence="1 2">
    <name type="scientific">Microbacterium saperdae</name>
    <dbReference type="NCBI Taxonomy" id="69368"/>
    <lineage>
        <taxon>Bacteria</taxon>
        <taxon>Bacillati</taxon>
        <taxon>Actinomycetota</taxon>
        <taxon>Actinomycetes</taxon>
        <taxon>Micrococcales</taxon>
        <taxon>Microbacteriaceae</taxon>
        <taxon>Microbacterium</taxon>
    </lineage>
</organism>
<protein>
    <submittedName>
        <fullName evidence="1">Uncharacterized protein</fullName>
    </submittedName>
</protein>
<gene>
    <name evidence="1" type="ORF">FB560_0532</name>
</gene>
<dbReference type="PROSITE" id="PS51318">
    <property type="entry name" value="TAT"/>
    <property type="match status" value="1"/>
</dbReference>
<comment type="caution">
    <text evidence="1">The sequence shown here is derived from an EMBL/GenBank/DDBJ whole genome shotgun (WGS) entry which is preliminary data.</text>
</comment>
<keyword evidence="2" id="KW-1185">Reference proteome</keyword>
<reference evidence="1 2" key="1">
    <citation type="submission" date="2019-06" db="EMBL/GenBank/DDBJ databases">
        <title>Sequencing the genomes of 1000 actinobacteria strains.</title>
        <authorList>
            <person name="Klenk H.-P."/>
        </authorList>
    </citation>
    <scope>NUCLEOTIDE SEQUENCE [LARGE SCALE GENOMIC DNA]</scope>
    <source>
        <strain evidence="1 2">DSM 20169</strain>
    </source>
</reference>
<dbReference type="Proteomes" id="UP000317209">
    <property type="component" value="Unassembled WGS sequence"/>
</dbReference>
<dbReference type="RefSeq" id="WP_141870946.1">
    <property type="nucleotide sequence ID" value="NZ_VFOX01000001.1"/>
</dbReference>
<name>A0A543BJC8_9MICO</name>
<dbReference type="InterPro" id="IPR006311">
    <property type="entry name" value="TAT_signal"/>
</dbReference>
<proteinExistence type="predicted"/>
<evidence type="ECO:0000313" key="1">
    <source>
        <dbReference type="EMBL" id="TQL84939.1"/>
    </source>
</evidence>
<sequence length="206" mass="20912">MSEESLVPAASSRSSLSRRTVLSAGAWSIPVVAAAVAVPLHAASAAAGAIDASGVVWNFPDATGANTSGSSELVLTGQVAFSTPTTSDTDVTATFTWQGTGANAGSDGIWVYSGDNGGLDGWTFVQGAPDNGLHAIVSFQTSVVAGTAQVPVVSRYDGLTTKAIMYGEETPVGGNAEYDGVYTIRFSAPGYTDGVLTVPYTRPPVD</sequence>
<evidence type="ECO:0000313" key="2">
    <source>
        <dbReference type="Proteomes" id="UP000317209"/>
    </source>
</evidence>
<dbReference type="AlphaFoldDB" id="A0A543BJC8"/>
<dbReference type="OrthoDB" id="5079487at2"/>
<dbReference type="EMBL" id="VFOX01000001">
    <property type="protein sequence ID" value="TQL84939.1"/>
    <property type="molecule type" value="Genomic_DNA"/>
</dbReference>
<accession>A0A543BJC8</accession>